<dbReference type="RefSeq" id="WP_231756442.1">
    <property type="nucleotide sequence ID" value="NZ_CP036433.1"/>
</dbReference>
<feature type="domain" description="KOW" evidence="10">
    <location>
        <begin position="241"/>
        <end position="268"/>
    </location>
</feature>
<dbReference type="CDD" id="cd09891">
    <property type="entry name" value="NGN_Bact_1"/>
    <property type="match status" value="1"/>
</dbReference>
<comment type="function">
    <text evidence="5 7">Participates in transcription elongation, termination and antitermination.</text>
</comment>
<dbReference type="InterPro" id="IPR036735">
    <property type="entry name" value="NGN_dom_sf"/>
</dbReference>
<name>A0A518E2J0_9BACT</name>
<dbReference type="PANTHER" id="PTHR30265:SF2">
    <property type="entry name" value="TRANSCRIPTION TERMINATION_ANTITERMINATION PROTEIN NUSG"/>
    <property type="match status" value="1"/>
</dbReference>
<feature type="region of interest" description="Disordered" evidence="8">
    <location>
        <begin position="1"/>
        <end position="100"/>
    </location>
</feature>
<dbReference type="SUPFAM" id="SSF50104">
    <property type="entry name" value="Translation proteins SH3-like domain"/>
    <property type="match status" value="1"/>
</dbReference>
<dbReference type="GO" id="GO:0031564">
    <property type="term" value="P:transcription antitermination"/>
    <property type="evidence" value="ECO:0007669"/>
    <property type="project" value="UniProtKB-UniRule"/>
</dbReference>
<evidence type="ECO:0000256" key="4">
    <source>
        <dbReference type="ARBA" id="ARBA00023163"/>
    </source>
</evidence>
<dbReference type="AlphaFoldDB" id="A0A518E2J0"/>
<dbReference type="Pfam" id="PF02357">
    <property type="entry name" value="NusG"/>
    <property type="match status" value="1"/>
</dbReference>
<dbReference type="InterPro" id="IPR043425">
    <property type="entry name" value="NusG-like"/>
</dbReference>
<protein>
    <recommendedName>
        <fullName evidence="5 6">Transcription termination/antitermination protein NusG</fullName>
    </recommendedName>
</protein>
<organism evidence="11 12">
    <name type="scientific">Lignipirellula cremea</name>
    <dbReference type="NCBI Taxonomy" id="2528010"/>
    <lineage>
        <taxon>Bacteria</taxon>
        <taxon>Pseudomonadati</taxon>
        <taxon>Planctomycetota</taxon>
        <taxon>Planctomycetia</taxon>
        <taxon>Pirellulales</taxon>
        <taxon>Pirellulaceae</taxon>
        <taxon>Lignipirellula</taxon>
    </lineage>
</organism>
<dbReference type="Gene3D" id="3.30.70.940">
    <property type="entry name" value="NusG, N-terminal domain"/>
    <property type="match status" value="1"/>
</dbReference>
<dbReference type="HAMAP" id="MF_00948">
    <property type="entry name" value="NusG"/>
    <property type="match status" value="1"/>
</dbReference>
<keyword evidence="4 5" id="KW-0804">Transcription</keyword>
<evidence type="ECO:0000256" key="8">
    <source>
        <dbReference type="SAM" id="MobiDB-lite"/>
    </source>
</evidence>
<proteinExistence type="inferred from homology"/>
<dbReference type="KEGG" id="lcre:Pla8534_61710"/>
<dbReference type="PRINTS" id="PR00338">
    <property type="entry name" value="NUSGTNSCPFCT"/>
</dbReference>
<dbReference type="InterPro" id="IPR006645">
    <property type="entry name" value="NGN-like_dom"/>
</dbReference>
<dbReference type="EMBL" id="CP036433">
    <property type="protein sequence ID" value="QDU98309.1"/>
    <property type="molecule type" value="Genomic_DNA"/>
</dbReference>
<dbReference type="SMART" id="SM00738">
    <property type="entry name" value="NGN"/>
    <property type="match status" value="1"/>
</dbReference>
<dbReference type="InterPro" id="IPR008991">
    <property type="entry name" value="Translation_prot_SH3-like_sf"/>
</dbReference>
<dbReference type="InterPro" id="IPR001062">
    <property type="entry name" value="Transcrpt_antiterm_NusG"/>
</dbReference>
<dbReference type="GO" id="GO:0006353">
    <property type="term" value="P:DNA-templated transcription termination"/>
    <property type="evidence" value="ECO:0007669"/>
    <property type="project" value="UniProtKB-UniRule"/>
</dbReference>
<dbReference type="InterPro" id="IPR005824">
    <property type="entry name" value="KOW"/>
</dbReference>
<keyword evidence="2 5" id="KW-0889">Transcription antitermination</keyword>
<sequence length="295" mass="32714">MSAESENRPPSEEEQPVPAAESQSGEEDAAPLDSAAEAGSDSLSESGVSGEADVEVAATEEDPVAEVEPVEEEPEEPEEPVEPPKKKPIGRSSQLSDADEDVEPLEYFAEEEEDVDAAKDWYILKVAVNRESTVADALARRVKMEGLERYFDEVVVPTEEVTEFTKTGKKRKVKKKLFPGYIVVHMAITDETWFLVRETTGIGDFTGAAGKPTPLLPSEIDRLLARTREPEGEEQKIHNILFKKGDRVRINEGNFQSFEGEVAAIDENNGKVTVEIVIFNRTTPVEFEHWQLEAL</sequence>
<accession>A0A518E2J0</accession>
<evidence type="ECO:0000256" key="2">
    <source>
        <dbReference type="ARBA" id="ARBA00022814"/>
    </source>
</evidence>
<evidence type="ECO:0000313" key="12">
    <source>
        <dbReference type="Proteomes" id="UP000317648"/>
    </source>
</evidence>
<dbReference type="PANTHER" id="PTHR30265">
    <property type="entry name" value="RHO-INTERACTING TRANSCRIPTION TERMINATION FACTOR NUSG"/>
    <property type="match status" value="1"/>
</dbReference>
<keyword evidence="3 5" id="KW-0805">Transcription regulation</keyword>
<evidence type="ECO:0000256" key="6">
    <source>
        <dbReference type="NCBIfam" id="TIGR00922"/>
    </source>
</evidence>
<evidence type="ECO:0000256" key="1">
    <source>
        <dbReference type="ARBA" id="ARBA00022472"/>
    </source>
</evidence>
<dbReference type="SMART" id="SM00739">
    <property type="entry name" value="KOW"/>
    <property type="match status" value="1"/>
</dbReference>
<dbReference type="CDD" id="cd06091">
    <property type="entry name" value="KOW_NusG"/>
    <property type="match status" value="1"/>
</dbReference>
<dbReference type="GO" id="GO:0005829">
    <property type="term" value="C:cytosol"/>
    <property type="evidence" value="ECO:0007669"/>
    <property type="project" value="TreeGrafter"/>
</dbReference>
<reference evidence="11 12" key="1">
    <citation type="submission" date="2019-02" db="EMBL/GenBank/DDBJ databases">
        <title>Deep-cultivation of Planctomycetes and their phenomic and genomic characterization uncovers novel biology.</title>
        <authorList>
            <person name="Wiegand S."/>
            <person name="Jogler M."/>
            <person name="Boedeker C."/>
            <person name="Pinto D."/>
            <person name="Vollmers J."/>
            <person name="Rivas-Marin E."/>
            <person name="Kohn T."/>
            <person name="Peeters S.H."/>
            <person name="Heuer A."/>
            <person name="Rast P."/>
            <person name="Oberbeckmann S."/>
            <person name="Bunk B."/>
            <person name="Jeske O."/>
            <person name="Meyerdierks A."/>
            <person name="Storesund J.E."/>
            <person name="Kallscheuer N."/>
            <person name="Luecker S."/>
            <person name="Lage O.M."/>
            <person name="Pohl T."/>
            <person name="Merkel B.J."/>
            <person name="Hornburger P."/>
            <person name="Mueller R.-W."/>
            <person name="Bruemmer F."/>
            <person name="Labrenz M."/>
            <person name="Spormann A.M."/>
            <person name="Op den Camp H."/>
            <person name="Overmann J."/>
            <person name="Amann R."/>
            <person name="Jetten M.S.M."/>
            <person name="Mascher T."/>
            <person name="Medema M.H."/>
            <person name="Devos D.P."/>
            <person name="Kaster A.-K."/>
            <person name="Ovreas L."/>
            <person name="Rohde M."/>
            <person name="Galperin M.Y."/>
            <person name="Jogler C."/>
        </authorList>
    </citation>
    <scope>NUCLEOTIDE SEQUENCE [LARGE SCALE GENOMIC DNA]</scope>
    <source>
        <strain evidence="11 12">Pla85_3_4</strain>
    </source>
</reference>
<evidence type="ECO:0000259" key="9">
    <source>
        <dbReference type="SMART" id="SM00738"/>
    </source>
</evidence>
<dbReference type="NCBIfam" id="TIGR00922">
    <property type="entry name" value="nusG"/>
    <property type="match status" value="1"/>
</dbReference>
<dbReference type="Proteomes" id="UP000317648">
    <property type="component" value="Chromosome"/>
</dbReference>
<dbReference type="Pfam" id="PF00467">
    <property type="entry name" value="KOW"/>
    <property type="match status" value="1"/>
</dbReference>
<comment type="similarity">
    <text evidence="5 7">Belongs to the NusG family.</text>
</comment>
<dbReference type="InterPro" id="IPR014722">
    <property type="entry name" value="Rib_uL2_dom2"/>
</dbReference>
<dbReference type="InterPro" id="IPR047050">
    <property type="entry name" value="NGN"/>
</dbReference>
<evidence type="ECO:0000259" key="10">
    <source>
        <dbReference type="SMART" id="SM00739"/>
    </source>
</evidence>
<keyword evidence="1 5" id="KW-0806">Transcription termination</keyword>
<evidence type="ECO:0000256" key="3">
    <source>
        <dbReference type="ARBA" id="ARBA00023015"/>
    </source>
</evidence>
<dbReference type="GO" id="GO:0006354">
    <property type="term" value="P:DNA-templated transcription elongation"/>
    <property type="evidence" value="ECO:0007669"/>
    <property type="project" value="UniProtKB-UniRule"/>
</dbReference>
<evidence type="ECO:0000256" key="7">
    <source>
        <dbReference type="RuleBase" id="RU000538"/>
    </source>
</evidence>
<evidence type="ECO:0000313" key="11">
    <source>
        <dbReference type="EMBL" id="QDU98309.1"/>
    </source>
</evidence>
<feature type="compositionally biased region" description="Acidic residues" evidence="8">
    <location>
        <begin position="52"/>
        <end position="81"/>
    </location>
</feature>
<dbReference type="GO" id="GO:0032784">
    <property type="term" value="P:regulation of DNA-templated transcription elongation"/>
    <property type="evidence" value="ECO:0007669"/>
    <property type="project" value="InterPro"/>
</dbReference>
<gene>
    <name evidence="5" type="primary">nusG</name>
    <name evidence="11" type="ORF">Pla8534_61710</name>
</gene>
<feature type="compositionally biased region" description="Basic and acidic residues" evidence="8">
    <location>
        <begin position="1"/>
        <end position="11"/>
    </location>
</feature>
<feature type="domain" description="NusG-like N-terminal" evidence="9">
    <location>
        <begin position="118"/>
        <end position="227"/>
    </location>
</feature>
<keyword evidence="12" id="KW-1185">Reference proteome</keyword>
<dbReference type="SUPFAM" id="SSF82679">
    <property type="entry name" value="N-utilization substance G protein NusG, N-terminal domain"/>
    <property type="match status" value="1"/>
</dbReference>
<dbReference type="Gene3D" id="2.30.30.30">
    <property type="match status" value="1"/>
</dbReference>
<evidence type="ECO:0000256" key="5">
    <source>
        <dbReference type="HAMAP-Rule" id="MF_00948"/>
    </source>
</evidence>